<dbReference type="InterPro" id="IPR002099">
    <property type="entry name" value="MutL/Mlh/PMS"/>
</dbReference>
<comment type="function">
    <text evidence="5">This protein is involved in the repair of mismatches in DNA. It is required for dam-dependent methyl-directed DNA mismatch repair. May act as a 'molecular matchmaker', a protein that promotes the formation of a stable complex between two or more DNA-binding proteins in an ATP-dependent manner without itself being part of a final effector complex.</text>
</comment>
<keyword evidence="3 5" id="KW-0227">DNA damage</keyword>
<dbReference type="CDD" id="cd16926">
    <property type="entry name" value="HATPase_MutL-MLH-PMS-like"/>
    <property type="match status" value="1"/>
</dbReference>
<dbReference type="Pfam" id="PF08676">
    <property type="entry name" value="MutL_C"/>
    <property type="match status" value="1"/>
</dbReference>
<dbReference type="InterPro" id="IPR020667">
    <property type="entry name" value="DNA_mismatch_repair_MutL"/>
</dbReference>
<dbReference type="PROSITE" id="PS00058">
    <property type="entry name" value="DNA_MISMATCH_REPAIR_1"/>
    <property type="match status" value="1"/>
</dbReference>
<dbReference type="SUPFAM" id="SSF54211">
    <property type="entry name" value="Ribosomal protein S5 domain 2-like"/>
    <property type="match status" value="1"/>
</dbReference>
<dbReference type="InterPro" id="IPR013507">
    <property type="entry name" value="DNA_mismatch_S5_2-like"/>
</dbReference>
<dbReference type="KEGG" id="bip:Bint_1892"/>
<dbReference type="GO" id="GO:0016887">
    <property type="term" value="F:ATP hydrolysis activity"/>
    <property type="evidence" value="ECO:0007669"/>
    <property type="project" value="InterPro"/>
</dbReference>
<evidence type="ECO:0000259" key="6">
    <source>
        <dbReference type="SMART" id="SM00853"/>
    </source>
</evidence>
<dbReference type="Pfam" id="PF13589">
    <property type="entry name" value="HATPase_c_3"/>
    <property type="match status" value="1"/>
</dbReference>
<accession>G0EK42</accession>
<dbReference type="AlphaFoldDB" id="G0EK42"/>
<evidence type="ECO:0000313" key="8">
    <source>
        <dbReference type="EMBL" id="AEM22508.1"/>
    </source>
</evidence>
<dbReference type="InterPro" id="IPR042121">
    <property type="entry name" value="MutL_C_regsub"/>
</dbReference>
<dbReference type="GO" id="GO:0006298">
    <property type="term" value="P:mismatch repair"/>
    <property type="evidence" value="ECO:0007669"/>
    <property type="project" value="UniProtKB-UniRule"/>
</dbReference>
<dbReference type="GO" id="GO:0140664">
    <property type="term" value="F:ATP-dependent DNA damage sensor activity"/>
    <property type="evidence" value="ECO:0007669"/>
    <property type="project" value="InterPro"/>
</dbReference>
<protein>
    <recommendedName>
        <fullName evidence="2 5">DNA mismatch repair protein MutL</fullName>
    </recommendedName>
</protein>
<dbReference type="InterPro" id="IPR014721">
    <property type="entry name" value="Ribsml_uS5_D2-typ_fold_subgr"/>
</dbReference>
<dbReference type="InterPro" id="IPR036890">
    <property type="entry name" value="HATPase_C_sf"/>
</dbReference>
<dbReference type="HAMAP" id="MF_00149">
    <property type="entry name" value="DNA_mis_repair"/>
    <property type="match status" value="1"/>
</dbReference>
<reference evidence="8 9" key="1">
    <citation type="journal article" date="2011" name="BMC Genomics">
        <title>Complete genome sequence of Brachyspira intermedia reveals unique genomic features in Brachyspira species and phage-mediated horizontal gene transfer.</title>
        <authorList>
            <person name="Hafstrom T."/>
            <person name="Jansson D.S."/>
            <person name="Segerman B."/>
        </authorList>
    </citation>
    <scope>NUCLEOTIDE SEQUENCE [LARGE SCALE GENOMIC DNA]</scope>
    <source>
        <strain evidence="9">ATCC 51140 / PWS/A</strain>
    </source>
</reference>
<comment type="similarity">
    <text evidence="1 5">Belongs to the DNA mismatch repair MutL/HexB family.</text>
</comment>
<dbReference type="HOGENOM" id="CLU_004131_4_1_12"/>
<keyword evidence="9" id="KW-1185">Reference proteome</keyword>
<feature type="domain" description="DNA mismatch repair protein S5" evidence="7">
    <location>
        <begin position="216"/>
        <end position="335"/>
    </location>
</feature>
<dbReference type="EMBL" id="CP002874">
    <property type="protein sequence ID" value="AEM22508.1"/>
    <property type="molecule type" value="Genomic_DNA"/>
</dbReference>
<keyword evidence="4 5" id="KW-0234">DNA repair</keyword>
<dbReference type="SMART" id="SM00853">
    <property type="entry name" value="MutL_C"/>
    <property type="match status" value="1"/>
</dbReference>
<dbReference type="FunFam" id="3.30.565.10:FF:000003">
    <property type="entry name" value="DNA mismatch repair endonuclease MutL"/>
    <property type="match status" value="1"/>
</dbReference>
<evidence type="ECO:0000256" key="4">
    <source>
        <dbReference type="ARBA" id="ARBA00023204"/>
    </source>
</evidence>
<dbReference type="InterPro" id="IPR037198">
    <property type="entry name" value="MutL_C_sf"/>
</dbReference>
<dbReference type="SMART" id="SM01340">
    <property type="entry name" value="DNA_mis_repair"/>
    <property type="match status" value="1"/>
</dbReference>
<feature type="domain" description="MutL C-terminal dimerisation" evidence="6">
    <location>
        <begin position="439"/>
        <end position="583"/>
    </location>
</feature>
<dbReference type="SUPFAM" id="SSF118116">
    <property type="entry name" value="DNA mismatch repair protein MutL"/>
    <property type="match status" value="1"/>
</dbReference>
<sequence length="625" mass="71580">MIKYKTMIKNIIKLPQSVANRIAAGEVIERPASMLKELLENAIDSGASNIEVSVEEAGIKSMIVEDDGNGIRFNELPLAITHHATSKIHSIEDLDSIYTLGFRGEALASISDVTNLEIVSKSVEESNGGKIVVEGGKIIEHKPAAASQGTKIIAKNLFFNIPARYKFLKHISREFFLVKEVFDMEALVQPKISMKLKNNGKVVSSYIKVDTLKERIENYLSDSNVFRNLIEVEIEKDDVSIYGLFSNSKISQSMRKNNFIFLNNRPIENRVLAYAIKNAYSNAIPKERYPFFFLYINIDSSKIDVNVHPSKKEVRIKNEREISGILYNTIVNNINSGNNFDSVNIEVDLDKDITPTFPIQQNNNYNTYNTPNYNTESADEIKYDNTSYSNNSYNKDDLNVENNNINDNIIEENSINKEINLNNNNFTYNNIEFGEYTRAIGQVFSSYIVAERGGEMYIIDQHAAYERLNYERIYKTLMSKKIEYEKLLIPCEIEYRDYEIDILNASKESIESLGIRFESNSKHSIIIEDIPIYIPRNQKIEKIIKDILDIYISKGDNNNLEKVIKHTCSTISCKYSPKAGDKLSNSDMQTLLDLLEEENILTNCPHGRPFVLRLSKEYLDKKFFR</sequence>
<evidence type="ECO:0000256" key="1">
    <source>
        <dbReference type="ARBA" id="ARBA00006082"/>
    </source>
</evidence>
<dbReference type="GO" id="GO:0032300">
    <property type="term" value="C:mismatch repair complex"/>
    <property type="evidence" value="ECO:0007669"/>
    <property type="project" value="InterPro"/>
</dbReference>
<dbReference type="PANTHER" id="PTHR10073:SF12">
    <property type="entry name" value="DNA MISMATCH REPAIR PROTEIN MLH1"/>
    <property type="match status" value="1"/>
</dbReference>
<dbReference type="GO" id="GO:0030983">
    <property type="term" value="F:mismatched DNA binding"/>
    <property type="evidence" value="ECO:0007669"/>
    <property type="project" value="InterPro"/>
</dbReference>
<gene>
    <name evidence="5" type="primary">mutL</name>
    <name evidence="8" type="ordered locus">Bint_1892</name>
</gene>
<dbReference type="InterPro" id="IPR020568">
    <property type="entry name" value="Ribosomal_Su5_D2-typ_SF"/>
</dbReference>
<proteinExistence type="inferred from homology"/>
<dbReference type="PANTHER" id="PTHR10073">
    <property type="entry name" value="DNA MISMATCH REPAIR PROTEIN MLH, PMS, MUTL"/>
    <property type="match status" value="1"/>
</dbReference>
<name>G0EK42_BRAIP</name>
<dbReference type="GO" id="GO:0005524">
    <property type="term" value="F:ATP binding"/>
    <property type="evidence" value="ECO:0007669"/>
    <property type="project" value="InterPro"/>
</dbReference>
<dbReference type="Gene3D" id="3.30.565.10">
    <property type="entry name" value="Histidine kinase-like ATPase, C-terminal domain"/>
    <property type="match status" value="1"/>
</dbReference>
<dbReference type="InterPro" id="IPR014790">
    <property type="entry name" value="MutL_C"/>
</dbReference>
<organism evidence="8 9">
    <name type="scientific">Brachyspira intermedia (strain ATCC 51140 / PWS/A)</name>
    <name type="common">Serpulina intermedia</name>
    <dbReference type="NCBI Taxonomy" id="1045858"/>
    <lineage>
        <taxon>Bacteria</taxon>
        <taxon>Pseudomonadati</taxon>
        <taxon>Spirochaetota</taxon>
        <taxon>Spirochaetia</taxon>
        <taxon>Brachyspirales</taxon>
        <taxon>Brachyspiraceae</taxon>
        <taxon>Brachyspira</taxon>
    </lineage>
</organism>
<evidence type="ECO:0000256" key="5">
    <source>
        <dbReference type="HAMAP-Rule" id="MF_00149"/>
    </source>
</evidence>
<dbReference type="Gene3D" id="3.30.230.10">
    <property type="match status" value="1"/>
</dbReference>
<dbReference type="Gene3D" id="3.30.1370.100">
    <property type="entry name" value="MutL, C-terminal domain, regulatory subdomain"/>
    <property type="match status" value="1"/>
</dbReference>
<dbReference type="CDD" id="cd00782">
    <property type="entry name" value="MutL_Trans"/>
    <property type="match status" value="1"/>
</dbReference>
<dbReference type="PATRIC" id="fig|1045858.4.peg.1894"/>
<dbReference type="InterPro" id="IPR014762">
    <property type="entry name" value="DNA_mismatch_repair_CS"/>
</dbReference>
<evidence type="ECO:0000313" key="9">
    <source>
        <dbReference type="Proteomes" id="UP000008522"/>
    </source>
</evidence>
<evidence type="ECO:0000256" key="2">
    <source>
        <dbReference type="ARBA" id="ARBA00021975"/>
    </source>
</evidence>
<dbReference type="NCBIfam" id="TIGR00585">
    <property type="entry name" value="mutl"/>
    <property type="match status" value="1"/>
</dbReference>
<dbReference type="Pfam" id="PF01119">
    <property type="entry name" value="DNA_mis_repair"/>
    <property type="match status" value="1"/>
</dbReference>
<evidence type="ECO:0000256" key="3">
    <source>
        <dbReference type="ARBA" id="ARBA00022763"/>
    </source>
</evidence>
<dbReference type="eggNOG" id="COG0323">
    <property type="taxonomic scope" value="Bacteria"/>
</dbReference>
<evidence type="ECO:0000259" key="7">
    <source>
        <dbReference type="SMART" id="SM01340"/>
    </source>
</evidence>
<dbReference type="Proteomes" id="UP000008522">
    <property type="component" value="Chromosome"/>
</dbReference>
<dbReference type="InterPro" id="IPR038973">
    <property type="entry name" value="MutL/Mlh/Pms-like"/>
</dbReference>
<dbReference type="Gene3D" id="3.30.1540.20">
    <property type="entry name" value="MutL, C-terminal domain, dimerisation subdomain"/>
    <property type="match status" value="1"/>
</dbReference>
<dbReference type="SUPFAM" id="SSF55874">
    <property type="entry name" value="ATPase domain of HSP90 chaperone/DNA topoisomerase II/histidine kinase"/>
    <property type="match status" value="1"/>
</dbReference>
<dbReference type="InterPro" id="IPR042120">
    <property type="entry name" value="MutL_C_dimsub"/>
</dbReference>